<dbReference type="SUPFAM" id="SSF55821">
    <property type="entry name" value="YrdC/RibB"/>
    <property type="match status" value="1"/>
</dbReference>
<dbReference type="STRING" id="266762.HQ36_08515"/>
<dbReference type="RefSeq" id="WP_025843284.1">
    <property type="nucleotide sequence ID" value="NZ_JQZW01000019.1"/>
</dbReference>
<dbReference type="InterPro" id="IPR006070">
    <property type="entry name" value="Sua5-like_dom"/>
</dbReference>
<sequence>MLTKIYTDNPNWNTIDQVVAQLLEGHIIIYPTGLGYAYGCSALKQRAIEKVCTLKGVDWRKHRLAVMCPSINSISEYAKVDNHSFQYIKANEKEPITYILPAKTELPKMLQNNHEIGIRLSLHPITTLLLETLGSPLLTASLPIRHEEPEYLTDPELIDECYGKEVYTIIDGGVTSGGYTSIIRLSHGEEEVVREGQKGFSILL</sequence>
<accession>A0A0A2G1A4</accession>
<dbReference type="eggNOG" id="COG0009">
    <property type="taxonomic scope" value="Bacteria"/>
</dbReference>
<dbReference type="PANTHER" id="PTHR42828:SF3">
    <property type="entry name" value="THREONYLCARBAMOYL-AMP SYNTHASE"/>
    <property type="match status" value="1"/>
</dbReference>
<feature type="domain" description="YrdC-like" evidence="1">
    <location>
        <begin position="12"/>
        <end position="198"/>
    </location>
</feature>
<dbReference type="Gene3D" id="3.90.870.10">
    <property type="entry name" value="DHBP synthase"/>
    <property type="match status" value="1"/>
</dbReference>
<dbReference type="GO" id="GO:0003725">
    <property type="term" value="F:double-stranded RNA binding"/>
    <property type="evidence" value="ECO:0007669"/>
    <property type="project" value="InterPro"/>
</dbReference>
<dbReference type="InterPro" id="IPR052532">
    <property type="entry name" value="SUA5_domain"/>
</dbReference>
<evidence type="ECO:0000259" key="1">
    <source>
        <dbReference type="PROSITE" id="PS51163"/>
    </source>
</evidence>
<reference evidence="2 3" key="1">
    <citation type="submission" date="2014-08" db="EMBL/GenBank/DDBJ databases">
        <title>Porphyromonas gingivicanis strain:COT-022_OH1391 Genome sequencing.</title>
        <authorList>
            <person name="Wallis C."/>
            <person name="Deusch O."/>
            <person name="O'Flynn C."/>
            <person name="Davis I."/>
            <person name="Jospin G."/>
            <person name="Darling A.E."/>
            <person name="Coil D.A."/>
            <person name="Alexiev A."/>
            <person name="Horsfall A."/>
            <person name="Kirkwood N."/>
            <person name="Harris S."/>
            <person name="Eisen J.A."/>
        </authorList>
    </citation>
    <scope>NUCLEOTIDE SEQUENCE [LARGE SCALE GENOMIC DNA]</scope>
    <source>
        <strain evidence="3">COT-022 OH1391</strain>
    </source>
</reference>
<comment type="caution">
    <text evidence="2">The sequence shown here is derived from an EMBL/GenBank/DDBJ whole genome shotgun (WGS) entry which is preliminary data.</text>
</comment>
<dbReference type="Pfam" id="PF01300">
    <property type="entry name" value="Sua5_yciO_yrdC"/>
    <property type="match status" value="1"/>
</dbReference>
<dbReference type="AlphaFoldDB" id="A0A0A2G1A4"/>
<keyword evidence="3" id="KW-1185">Reference proteome</keyword>
<evidence type="ECO:0000313" key="3">
    <source>
        <dbReference type="Proteomes" id="UP000030134"/>
    </source>
</evidence>
<evidence type="ECO:0000313" key="2">
    <source>
        <dbReference type="EMBL" id="KGN97063.1"/>
    </source>
</evidence>
<dbReference type="EMBL" id="JQZW01000019">
    <property type="protein sequence ID" value="KGN97063.1"/>
    <property type="molecule type" value="Genomic_DNA"/>
</dbReference>
<name>A0A0A2G1A4_9PORP</name>
<dbReference type="NCBIfam" id="TIGR00057">
    <property type="entry name" value="L-threonylcarbamoyladenylate synthase"/>
    <property type="match status" value="1"/>
</dbReference>
<gene>
    <name evidence="2" type="ORF">HQ36_08515</name>
</gene>
<protein>
    <recommendedName>
        <fullName evidence="1">YrdC-like domain-containing protein</fullName>
    </recommendedName>
</protein>
<dbReference type="Proteomes" id="UP000030134">
    <property type="component" value="Unassembled WGS sequence"/>
</dbReference>
<dbReference type="InterPro" id="IPR017945">
    <property type="entry name" value="DHBP_synth_RibB-like_a/b_dom"/>
</dbReference>
<organism evidence="2 3">
    <name type="scientific">Porphyromonas gingivicanis</name>
    <dbReference type="NCBI Taxonomy" id="266762"/>
    <lineage>
        <taxon>Bacteria</taxon>
        <taxon>Pseudomonadati</taxon>
        <taxon>Bacteroidota</taxon>
        <taxon>Bacteroidia</taxon>
        <taxon>Bacteroidales</taxon>
        <taxon>Porphyromonadaceae</taxon>
        <taxon>Porphyromonas</taxon>
    </lineage>
</organism>
<proteinExistence type="predicted"/>
<dbReference type="PANTHER" id="PTHR42828">
    <property type="entry name" value="DHBP SYNTHASE RIBB-LIKE ALPHA/BETA DOMAIN-CONTAINING PROTEIN"/>
    <property type="match status" value="1"/>
</dbReference>
<dbReference type="PROSITE" id="PS51163">
    <property type="entry name" value="YRDC"/>
    <property type="match status" value="1"/>
</dbReference>
<dbReference type="OrthoDB" id="9814580at2"/>